<evidence type="ECO:0000313" key="2">
    <source>
        <dbReference type="Proteomes" id="UP000244174"/>
    </source>
</evidence>
<dbReference type="Proteomes" id="UP000244174">
    <property type="component" value="Unassembled WGS sequence"/>
</dbReference>
<dbReference type="RefSeq" id="WP_108172391.1">
    <property type="nucleotide sequence ID" value="NZ_QBKQ01000003.1"/>
</dbReference>
<accession>A0A2T6AE79</accession>
<sequence>MILKNYSGLWPFFLLLFFAEYDMYSQQTTLLEGQIVSDSISTSNIHVVNLNLEKGTTSDTSGKFRIYSRSGDTLLFSSVQFEKRKVVVTQADIDARSLSVKLFPSRNELDEVRISDLKLSGYLDSDLPRIKYFDRQQYGIPYPEKRPSQTERRLYTANSNITSRWQYIGVLLGGVPLDVIMNDINGRTKYLKALDKQDKLQLRVQNEIDVLGKEFFKNELGLPENEIENFVYYCAEFPGFEKLLKTANRLGIIEHYKSRRQDFIDLRQINDIIEK</sequence>
<evidence type="ECO:0000313" key="1">
    <source>
        <dbReference type="EMBL" id="PTX42082.1"/>
    </source>
</evidence>
<dbReference type="SUPFAM" id="SSF49464">
    <property type="entry name" value="Carboxypeptidase regulatory domain-like"/>
    <property type="match status" value="1"/>
</dbReference>
<reference evidence="1 2" key="1">
    <citation type="submission" date="2018-04" db="EMBL/GenBank/DDBJ databases">
        <title>Genomic Encyclopedia of Archaeal and Bacterial Type Strains, Phase II (KMG-II): from individual species to whole genera.</title>
        <authorList>
            <person name="Goeker M."/>
        </authorList>
    </citation>
    <scope>NUCLEOTIDE SEQUENCE [LARGE SCALE GENOMIC DNA]</scope>
    <source>
        <strain evidence="1 2">DSM 23082</strain>
    </source>
</reference>
<dbReference type="OrthoDB" id="1466882at2"/>
<name>A0A2T6AE79_9FLAO</name>
<comment type="caution">
    <text evidence="1">The sequence shown here is derived from an EMBL/GenBank/DDBJ whole genome shotgun (WGS) entry which is preliminary data.</text>
</comment>
<dbReference type="AlphaFoldDB" id="A0A2T6AE79"/>
<dbReference type="Pfam" id="PF13715">
    <property type="entry name" value="CarbopepD_reg_2"/>
    <property type="match status" value="1"/>
</dbReference>
<keyword evidence="2" id="KW-1185">Reference proteome</keyword>
<proteinExistence type="predicted"/>
<dbReference type="EMBL" id="QBKQ01000003">
    <property type="protein sequence ID" value="PTX42082.1"/>
    <property type="molecule type" value="Genomic_DNA"/>
</dbReference>
<gene>
    <name evidence="1" type="ORF">C8P64_2498</name>
</gene>
<protein>
    <recommendedName>
        <fullName evidence="3">Carboxypeptidase-like protein</fullName>
    </recommendedName>
</protein>
<evidence type="ECO:0008006" key="3">
    <source>
        <dbReference type="Google" id="ProtNLM"/>
    </source>
</evidence>
<dbReference type="InterPro" id="IPR008969">
    <property type="entry name" value="CarboxyPept-like_regulatory"/>
</dbReference>
<organism evidence="1 2">
    <name type="scientific">Christiangramia gaetbulicola</name>
    <dbReference type="NCBI Taxonomy" id="703340"/>
    <lineage>
        <taxon>Bacteria</taxon>
        <taxon>Pseudomonadati</taxon>
        <taxon>Bacteroidota</taxon>
        <taxon>Flavobacteriia</taxon>
        <taxon>Flavobacteriales</taxon>
        <taxon>Flavobacteriaceae</taxon>
        <taxon>Christiangramia</taxon>
    </lineage>
</organism>